<dbReference type="Pfam" id="PF02643">
    <property type="entry name" value="DUF192"/>
    <property type="match status" value="1"/>
</dbReference>
<sequence length="143" mass="15859">MYRKSMCEACGMLFAWNENGPRGFWMKNTFMPLDVLFISHDGTVSEIKQGAPMTLQSGLTSDSAQYVIELNQGFCRKHGIKPGLKVTVPDITGFSFVAQDHHTMFGRVDGWGTAEMNELADQNQKKGLRDAVARAAQALREDG</sequence>
<evidence type="ECO:0000313" key="1">
    <source>
        <dbReference type="EMBL" id="CAE0620542.1"/>
    </source>
</evidence>
<dbReference type="PANTHER" id="PTHR37953">
    <property type="entry name" value="UPF0127 PROTEIN MJ1496"/>
    <property type="match status" value="1"/>
</dbReference>
<organism evidence="1">
    <name type="scientific">Oxyrrhis marina</name>
    <name type="common">Dinoflagellate</name>
    <dbReference type="NCBI Taxonomy" id="2969"/>
    <lineage>
        <taxon>Eukaryota</taxon>
        <taxon>Sar</taxon>
        <taxon>Alveolata</taxon>
        <taxon>Dinophyceae</taxon>
        <taxon>Oxyrrhinales</taxon>
        <taxon>Oxyrrhinaceae</taxon>
        <taxon>Oxyrrhis</taxon>
    </lineage>
</organism>
<dbReference type="EMBL" id="HBIT01011299">
    <property type="protein sequence ID" value="CAE0620542.1"/>
    <property type="molecule type" value="Transcribed_RNA"/>
</dbReference>
<dbReference type="AlphaFoldDB" id="A0A7S3UNF3"/>
<dbReference type="InterPro" id="IPR003795">
    <property type="entry name" value="DUF192"/>
</dbReference>
<reference evidence="1" key="1">
    <citation type="submission" date="2021-01" db="EMBL/GenBank/DDBJ databases">
        <authorList>
            <person name="Corre E."/>
            <person name="Pelletier E."/>
            <person name="Niang G."/>
            <person name="Scheremetjew M."/>
            <person name="Finn R."/>
            <person name="Kale V."/>
            <person name="Holt S."/>
            <person name="Cochrane G."/>
            <person name="Meng A."/>
            <person name="Brown T."/>
            <person name="Cohen L."/>
        </authorList>
    </citation>
    <scope>NUCLEOTIDE SEQUENCE</scope>
    <source>
        <strain evidence="1">CCMP1795</strain>
    </source>
</reference>
<proteinExistence type="predicted"/>
<accession>A0A7S3UNF3</accession>
<dbReference type="Gene3D" id="2.60.120.1140">
    <property type="entry name" value="Protein of unknown function DUF192"/>
    <property type="match status" value="1"/>
</dbReference>
<dbReference type="InterPro" id="IPR038695">
    <property type="entry name" value="Saro_0823-like_sf"/>
</dbReference>
<evidence type="ECO:0008006" key="2">
    <source>
        <dbReference type="Google" id="ProtNLM"/>
    </source>
</evidence>
<protein>
    <recommendedName>
        <fullName evidence="2">DUF192 domain-containing protein</fullName>
    </recommendedName>
</protein>
<name>A0A7S3UNF3_OXYMA</name>
<gene>
    <name evidence="1" type="ORF">OMAR00292_LOCUS5912</name>
</gene>
<dbReference type="PANTHER" id="PTHR37953:SF1">
    <property type="entry name" value="UPF0127 PROTEIN MJ1496"/>
    <property type="match status" value="1"/>
</dbReference>